<dbReference type="EMBL" id="BAAATD010000006">
    <property type="protein sequence ID" value="GAA2608600.1"/>
    <property type="molecule type" value="Genomic_DNA"/>
</dbReference>
<comment type="caution">
    <text evidence="1">The sequence shown here is derived from an EMBL/GenBank/DDBJ whole genome shotgun (WGS) entry which is preliminary data.</text>
</comment>
<protein>
    <submittedName>
        <fullName evidence="1">Uncharacterized protein</fullName>
    </submittedName>
</protein>
<keyword evidence="2" id="KW-1185">Reference proteome</keyword>
<sequence length="43" mass="4894">MTAVDIEIRPRRLDEDEIRIIEDVDDLLDADKCSCAAGDDQPY</sequence>
<name>A0ABP6CC22_9ACTN</name>
<evidence type="ECO:0000313" key="1">
    <source>
        <dbReference type="EMBL" id="GAA2608600.1"/>
    </source>
</evidence>
<evidence type="ECO:0000313" key="2">
    <source>
        <dbReference type="Proteomes" id="UP001501509"/>
    </source>
</evidence>
<reference evidence="2" key="1">
    <citation type="journal article" date="2019" name="Int. J. Syst. Evol. Microbiol.">
        <title>The Global Catalogue of Microorganisms (GCM) 10K type strain sequencing project: providing services to taxonomists for standard genome sequencing and annotation.</title>
        <authorList>
            <consortium name="The Broad Institute Genomics Platform"/>
            <consortium name="The Broad Institute Genome Sequencing Center for Infectious Disease"/>
            <person name="Wu L."/>
            <person name="Ma J."/>
        </authorList>
    </citation>
    <scope>NUCLEOTIDE SEQUENCE [LARGE SCALE GENOMIC DNA]</scope>
    <source>
        <strain evidence="2">JCM 6833</strain>
    </source>
</reference>
<dbReference type="RefSeq" id="WP_344544333.1">
    <property type="nucleotide sequence ID" value="NZ_BAAATD010000006.1"/>
</dbReference>
<gene>
    <name evidence="1" type="ORF">GCM10010411_48530</name>
</gene>
<dbReference type="Proteomes" id="UP001501509">
    <property type="component" value="Unassembled WGS sequence"/>
</dbReference>
<proteinExistence type="predicted"/>
<accession>A0ABP6CC22</accession>
<organism evidence="1 2">
    <name type="scientific">Actinomadura fulvescens</name>
    <dbReference type="NCBI Taxonomy" id="46160"/>
    <lineage>
        <taxon>Bacteria</taxon>
        <taxon>Bacillati</taxon>
        <taxon>Actinomycetota</taxon>
        <taxon>Actinomycetes</taxon>
        <taxon>Streptosporangiales</taxon>
        <taxon>Thermomonosporaceae</taxon>
        <taxon>Actinomadura</taxon>
    </lineage>
</organism>